<dbReference type="GO" id="GO:0102276">
    <property type="term" value="F:2-oxoglutarate oxygenase/decarboxylase (ethylene-forming) activity"/>
    <property type="evidence" value="ECO:0007669"/>
    <property type="project" value="UniProtKB-EC"/>
</dbReference>
<evidence type="ECO:0000256" key="7">
    <source>
        <dbReference type="ARBA" id="ARBA00031282"/>
    </source>
</evidence>
<evidence type="ECO:0000256" key="9">
    <source>
        <dbReference type="ARBA" id="ARBA00049359"/>
    </source>
</evidence>
<evidence type="ECO:0000256" key="2">
    <source>
        <dbReference type="ARBA" id="ARBA00012293"/>
    </source>
</evidence>
<dbReference type="InterPro" id="IPR050231">
    <property type="entry name" value="Iron_ascorbate_oxido_reductase"/>
</dbReference>
<comment type="similarity">
    <text evidence="10">Belongs to the iron/ascorbate-dependent oxidoreductase family.</text>
</comment>
<proteinExistence type="inferred from homology"/>
<keyword evidence="13" id="KW-1185">Reference proteome</keyword>
<evidence type="ECO:0000256" key="3">
    <source>
        <dbReference type="ARBA" id="ARBA00012531"/>
    </source>
</evidence>
<evidence type="ECO:0000256" key="4">
    <source>
        <dbReference type="ARBA" id="ARBA00019045"/>
    </source>
</evidence>
<dbReference type="Pfam" id="PF03171">
    <property type="entry name" value="2OG-FeII_Oxy"/>
    <property type="match status" value="1"/>
</dbReference>
<dbReference type="GO" id="GO:0046872">
    <property type="term" value="F:metal ion binding"/>
    <property type="evidence" value="ECO:0007669"/>
    <property type="project" value="UniProtKB-KW"/>
</dbReference>
<reference evidence="12 13" key="1">
    <citation type="journal article" date="2014" name="Nature">
        <title>An environmental bacterial taxon with a large and distinct metabolic repertoire.</title>
        <authorList>
            <person name="Wilson M.C."/>
            <person name="Mori T."/>
            <person name="Ruckert C."/>
            <person name="Uria A.R."/>
            <person name="Helf M.J."/>
            <person name="Takada K."/>
            <person name="Gernert C."/>
            <person name="Steffens U.A."/>
            <person name="Heycke N."/>
            <person name="Schmitt S."/>
            <person name="Rinke C."/>
            <person name="Helfrich E.J."/>
            <person name="Brachmann A.O."/>
            <person name="Gurgui C."/>
            <person name="Wakimoto T."/>
            <person name="Kracht M."/>
            <person name="Crusemann M."/>
            <person name="Hentschel U."/>
            <person name="Abe I."/>
            <person name="Matsunaga S."/>
            <person name="Kalinowski J."/>
            <person name="Takeyama H."/>
            <person name="Piel J."/>
        </authorList>
    </citation>
    <scope>NUCLEOTIDE SEQUENCE [LARGE SCALE GENOMIC DNA]</scope>
    <source>
        <strain evidence="13">TSY1</strain>
    </source>
</reference>
<organism evidence="12 13">
    <name type="scientific">Entotheonella factor</name>
    <dbReference type="NCBI Taxonomy" id="1429438"/>
    <lineage>
        <taxon>Bacteria</taxon>
        <taxon>Pseudomonadati</taxon>
        <taxon>Nitrospinota/Tectimicrobiota group</taxon>
        <taxon>Candidatus Tectimicrobiota</taxon>
        <taxon>Candidatus Entotheonellia</taxon>
        <taxon>Candidatus Entotheonellales</taxon>
        <taxon>Candidatus Entotheonellaceae</taxon>
        <taxon>Candidatus Entotheonella</taxon>
    </lineage>
</organism>
<dbReference type="PRINTS" id="PR00682">
    <property type="entry name" value="IPNSYNTHASE"/>
</dbReference>
<dbReference type="EC" id="1.14.20.7" evidence="2"/>
<dbReference type="PROSITE" id="PS51471">
    <property type="entry name" value="FE2OG_OXY"/>
    <property type="match status" value="1"/>
</dbReference>
<gene>
    <name evidence="12" type="ORF">ETSY1_02265</name>
</gene>
<dbReference type="Pfam" id="PF14226">
    <property type="entry name" value="DIOX_N"/>
    <property type="match status" value="1"/>
</dbReference>
<dbReference type="PANTHER" id="PTHR47990">
    <property type="entry name" value="2-OXOGLUTARATE (2OG) AND FE(II)-DEPENDENT OXYGENASE SUPERFAMILY PROTEIN-RELATED"/>
    <property type="match status" value="1"/>
</dbReference>
<dbReference type="InterPro" id="IPR044861">
    <property type="entry name" value="IPNS-like_FE2OG_OXY"/>
</dbReference>
<dbReference type="PATRIC" id="fig|1429438.4.peg.624"/>
<keyword evidence="10" id="KW-0560">Oxidoreductase</keyword>
<dbReference type="HOGENOM" id="CLU_010119_6_1_7"/>
<evidence type="ECO:0000259" key="11">
    <source>
        <dbReference type="PROSITE" id="PS51471"/>
    </source>
</evidence>
<evidence type="ECO:0000256" key="5">
    <source>
        <dbReference type="ARBA" id="ARBA00022666"/>
    </source>
</evidence>
<keyword evidence="5" id="KW-0266">Ethylene biosynthesis</keyword>
<dbReference type="EMBL" id="AZHW01000107">
    <property type="protein sequence ID" value="ETX02791.1"/>
    <property type="molecule type" value="Genomic_DNA"/>
</dbReference>
<dbReference type="Gene3D" id="2.60.120.330">
    <property type="entry name" value="B-lactam Antibiotic, Isopenicillin N Synthase, Chain"/>
    <property type="match status" value="1"/>
</dbReference>
<dbReference type="SUPFAM" id="SSF51197">
    <property type="entry name" value="Clavaminate synthase-like"/>
    <property type="match status" value="1"/>
</dbReference>
<dbReference type="InterPro" id="IPR026992">
    <property type="entry name" value="DIOX_N"/>
</dbReference>
<dbReference type="Proteomes" id="UP000019141">
    <property type="component" value="Unassembled WGS sequence"/>
</dbReference>
<dbReference type="InterPro" id="IPR027443">
    <property type="entry name" value="IPNS-like_sf"/>
</dbReference>
<accession>W4LYJ5</accession>
<keyword evidence="10" id="KW-0408">Iron</keyword>
<name>W4LYJ5_ENTF1</name>
<comment type="catalytic activity">
    <reaction evidence="9">
        <text>L-arginine + 2-oxoglutarate + O2 = guanidine + L-glutamate 5-semialdehyde + succinate + CO2</text>
        <dbReference type="Rhea" id="RHEA:31535"/>
        <dbReference type="ChEBI" id="CHEBI:15379"/>
        <dbReference type="ChEBI" id="CHEBI:16526"/>
        <dbReference type="ChEBI" id="CHEBI:16810"/>
        <dbReference type="ChEBI" id="CHEBI:30031"/>
        <dbReference type="ChEBI" id="CHEBI:30087"/>
        <dbReference type="ChEBI" id="CHEBI:32682"/>
        <dbReference type="ChEBI" id="CHEBI:58066"/>
        <dbReference type="EC" id="1.14.20.7"/>
    </reaction>
</comment>
<evidence type="ECO:0000256" key="1">
    <source>
        <dbReference type="ARBA" id="ARBA00004767"/>
    </source>
</evidence>
<protein>
    <recommendedName>
        <fullName evidence="4">2-oxoglutarate-dependent ethylene/succinate-forming enzyme</fullName>
        <ecNumber evidence="3">1.13.12.19</ecNumber>
        <ecNumber evidence="2">1.14.20.7</ecNumber>
    </recommendedName>
    <alternativeName>
        <fullName evidence="6">2-oxoglutarate dioxygenase (ethylene-forming)</fullName>
    </alternativeName>
    <alternativeName>
        <fullName evidence="7">2-oxoglutarate/L-arginine monooxygenase/decarboxylase (succinate-forming)</fullName>
    </alternativeName>
</protein>
<comment type="pathway">
    <text evidence="1">Alkene biosynthesis; ethylene biosynthesis via 2-oxoglutarate.</text>
</comment>
<evidence type="ECO:0000256" key="6">
    <source>
        <dbReference type="ARBA" id="ARBA00031011"/>
    </source>
</evidence>
<evidence type="ECO:0000313" key="12">
    <source>
        <dbReference type="EMBL" id="ETX02791.1"/>
    </source>
</evidence>
<dbReference type="EC" id="1.13.12.19" evidence="3"/>
<evidence type="ECO:0000256" key="8">
    <source>
        <dbReference type="ARBA" id="ARBA00047725"/>
    </source>
</evidence>
<dbReference type="GO" id="GO:0009693">
    <property type="term" value="P:ethylene biosynthetic process"/>
    <property type="evidence" value="ECO:0007669"/>
    <property type="project" value="UniProtKB-KW"/>
</dbReference>
<evidence type="ECO:0000256" key="10">
    <source>
        <dbReference type="RuleBase" id="RU003682"/>
    </source>
</evidence>
<evidence type="ECO:0000313" key="13">
    <source>
        <dbReference type="Proteomes" id="UP000019141"/>
    </source>
</evidence>
<comment type="catalytic activity">
    <reaction evidence="8">
        <text>2-oxoglutarate + O2 + 2 H(+) = ethene + 3 CO2 + H2O</text>
        <dbReference type="Rhea" id="RHEA:31523"/>
        <dbReference type="ChEBI" id="CHEBI:15377"/>
        <dbReference type="ChEBI" id="CHEBI:15378"/>
        <dbReference type="ChEBI" id="CHEBI:15379"/>
        <dbReference type="ChEBI" id="CHEBI:16526"/>
        <dbReference type="ChEBI" id="CHEBI:16810"/>
        <dbReference type="ChEBI" id="CHEBI:18153"/>
        <dbReference type="EC" id="1.13.12.19"/>
    </reaction>
</comment>
<dbReference type="AlphaFoldDB" id="W4LYJ5"/>
<keyword evidence="10" id="KW-0479">Metal-binding</keyword>
<feature type="domain" description="Fe2OG dioxygenase" evidence="11">
    <location>
        <begin position="187"/>
        <end position="289"/>
    </location>
</feature>
<comment type="caution">
    <text evidence="12">The sequence shown here is derived from an EMBL/GenBank/DDBJ whole genome shotgun (WGS) entry which is preliminary data.</text>
</comment>
<dbReference type="InterPro" id="IPR005123">
    <property type="entry name" value="Oxoglu/Fe-dep_dioxygenase_dom"/>
</dbReference>
<sequence length="337" mass="37471">MTASSQPGMFHAIPVIDLAPLLEHPNTEAGLRCVADAIHDAYSQVGFAYLINHGIAQSMIDELFEASRQFHALPREDKMRIEVNAFHRGFIPINTSTVKTSSVANVTRPNQSESFMMMHDLPDDDPDVLAGAPLAGPNQWPERLPSFRSAVMAYNDAMVALGRQLVQAISLALGGGPHDLDGYFERPTTFLRLLSYPEHPLQSPEDLFGSAPHTDYGFITILVQDDAGGLQVRNVAGEWIDAPYRPGTFVMNSADILHRWSNGRFISTPHRVINRSGRTRYSNPFFFDPDMHATIAPLPSCVSDHAPAAYPPVVFGDYLMERLHKNYNQHQKHTTKV</sequence>